<comment type="caution">
    <text evidence="1">The sequence shown here is derived from an EMBL/GenBank/DDBJ whole genome shotgun (WGS) entry which is preliminary data.</text>
</comment>
<feature type="non-terminal residue" evidence="1">
    <location>
        <position position="1"/>
    </location>
</feature>
<reference evidence="1 2" key="1">
    <citation type="journal article" date="2019" name="Sci. Rep.">
        <title>Orb-weaving spider Araneus ventricosus genome elucidates the spidroin gene catalogue.</title>
        <authorList>
            <person name="Kono N."/>
            <person name="Nakamura H."/>
            <person name="Ohtoshi R."/>
            <person name="Moran D.A.P."/>
            <person name="Shinohara A."/>
            <person name="Yoshida Y."/>
            <person name="Fujiwara M."/>
            <person name="Mori M."/>
            <person name="Tomita M."/>
            <person name="Arakawa K."/>
        </authorList>
    </citation>
    <scope>NUCLEOTIDE SEQUENCE [LARGE SCALE GENOMIC DNA]</scope>
</reference>
<accession>A0A4Y2D1G4</accession>
<evidence type="ECO:0000313" key="2">
    <source>
        <dbReference type="Proteomes" id="UP000499080"/>
    </source>
</evidence>
<dbReference type="Proteomes" id="UP000499080">
    <property type="component" value="Unassembled WGS sequence"/>
</dbReference>
<evidence type="ECO:0000313" key="1">
    <source>
        <dbReference type="EMBL" id="GBM10602.1"/>
    </source>
</evidence>
<dbReference type="AlphaFoldDB" id="A0A4Y2D1G4"/>
<sequence length="41" mass="4633">GGQSRSPNPLIRIRYNISNAKNVLNDVKNDILSCLSHQMYC</sequence>
<protein>
    <submittedName>
        <fullName evidence="1">Uncharacterized protein</fullName>
    </submittedName>
</protein>
<organism evidence="1 2">
    <name type="scientific">Araneus ventricosus</name>
    <name type="common">Orbweaver spider</name>
    <name type="synonym">Epeira ventricosa</name>
    <dbReference type="NCBI Taxonomy" id="182803"/>
    <lineage>
        <taxon>Eukaryota</taxon>
        <taxon>Metazoa</taxon>
        <taxon>Ecdysozoa</taxon>
        <taxon>Arthropoda</taxon>
        <taxon>Chelicerata</taxon>
        <taxon>Arachnida</taxon>
        <taxon>Araneae</taxon>
        <taxon>Araneomorphae</taxon>
        <taxon>Entelegynae</taxon>
        <taxon>Araneoidea</taxon>
        <taxon>Araneidae</taxon>
        <taxon>Araneus</taxon>
    </lineage>
</organism>
<gene>
    <name evidence="1" type="ORF">AVEN_158267_1</name>
</gene>
<dbReference type="EMBL" id="BGPR01165208">
    <property type="protein sequence ID" value="GBM10602.1"/>
    <property type="molecule type" value="Genomic_DNA"/>
</dbReference>
<proteinExistence type="predicted"/>
<name>A0A4Y2D1G4_ARAVE</name>
<keyword evidence="2" id="KW-1185">Reference proteome</keyword>